<accession>A0A4R8SI35</accession>
<dbReference type="PANTHER" id="PTHR37042">
    <property type="entry name" value="OUTER MEMBRANE PROTEIN RV1973"/>
    <property type="match status" value="1"/>
</dbReference>
<comment type="caution">
    <text evidence="4">The sequence shown here is derived from an EMBL/GenBank/DDBJ whole genome shotgun (WGS) entry which is preliminary data.</text>
</comment>
<comment type="subcellular location">
    <subcellularLocation>
        <location evidence="1">Membrane</location>
    </subcellularLocation>
</comment>
<keyword evidence="3" id="KW-0812">Transmembrane</keyword>
<sequence>MSEDDPAPGLGSGKGPVFSRYGVLSAVLGVIAVVALVLSVLVSTGHRGQTARDRYDSRVLDTAVTWVNTLINMKKSNVDSSVQILQDRTAGQLSDHLGEMIAGVVKLARTVDADAAGEIDAVAIDRIGAKIPNEDVGLPSVERVDRVMVVATSVTRDADASPKVNQWHLRLAVSKIEDQLLVTGLELLR</sequence>
<proteinExistence type="predicted"/>
<evidence type="ECO:0000256" key="2">
    <source>
        <dbReference type="ARBA" id="ARBA00023136"/>
    </source>
</evidence>
<gene>
    <name evidence="4" type="ORF">CCUG60885_02666</name>
</gene>
<dbReference type="AlphaFoldDB" id="A0A4R8SI35"/>
<evidence type="ECO:0000313" key="4">
    <source>
        <dbReference type="EMBL" id="TDZ96522.1"/>
    </source>
</evidence>
<organism evidence="4 5">
    <name type="scientific">Mycobacteroides salmoniphilum</name>
    <dbReference type="NCBI Taxonomy" id="404941"/>
    <lineage>
        <taxon>Bacteria</taxon>
        <taxon>Bacillati</taxon>
        <taxon>Actinomycetota</taxon>
        <taxon>Actinomycetes</taxon>
        <taxon>Mycobacteriales</taxon>
        <taxon>Mycobacteriaceae</taxon>
        <taxon>Mycobacteroides</taxon>
    </lineage>
</organism>
<protein>
    <recommendedName>
        <fullName evidence="6">Mce associated membrane protein</fullName>
    </recommendedName>
</protein>
<keyword evidence="3" id="KW-1133">Transmembrane helix</keyword>
<feature type="transmembrane region" description="Helical" evidence="3">
    <location>
        <begin position="20"/>
        <end position="42"/>
    </location>
</feature>
<dbReference type="Proteomes" id="UP000295685">
    <property type="component" value="Unassembled WGS sequence"/>
</dbReference>
<evidence type="ECO:0000313" key="5">
    <source>
        <dbReference type="Proteomes" id="UP000295685"/>
    </source>
</evidence>
<dbReference type="EMBL" id="PECK01000003">
    <property type="protein sequence ID" value="TDZ96522.1"/>
    <property type="molecule type" value="Genomic_DNA"/>
</dbReference>
<reference evidence="4 5" key="1">
    <citation type="journal article" date="2019" name="Sci. Rep.">
        <title>Extended insight into the Mycobacterium chelonae-abscessus complex through whole genome sequencing of Mycobacterium salmoniphilum outbreak and Mycobacterium salmoniphilum-like strains.</title>
        <authorList>
            <person name="Behra P.R.K."/>
            <person name="Das S."/>
            <person name="Pettersson B.M.F."/>
            <person name="Shirreff L."/>
            <person name="DuCote T."/>
            <person name="Jacobsson K.G."/>
            <person name="Ennis D.G."/>
            <person name="Kirsebom L.A."/>
        </authorList>
    </citation>
    <scope>NUCLEOTIDE SEQUENCE [LARGE SCALE GENOMIC DNA]</scope>
    <source>
        <strain evidence="4 5">CCUG 60885</strain>
    </source>
</reference>
<evidence type="ECO:0000256" key="3">
    <source>
        <dbReference type="SAM" id="Phobius"/>
    </source>
</evidence>
<evidence type="ECO:0000256" key="1">
    <source>
        <dbReference type="ARBA" id="ARBA00004370"/>
    </source>
</evidence>
<dbReference type="GO" id="GO:0016020">
    <property type="term" value="C:membrane"/>
    <property type="evidence" value="ECO:0007669"/>
    <property type="project" value="UniProtKB-SubCell"/>
</dbReference>
<keyword evidence="2 3" id="KW-0472">Membrane</keyword>
<dbReference type="PANTHER" id="PTHR37042:SF4">
    <property type="entry name" value="OUTER MEMBRANE PROTEIN RV1973"/>
    <property type="match status" value="1"/>
</dbReference>
<evidence type="ECO:0008006" key="6">
    <source>
        <dbReference type="Google" id="ProtNLM"/>
    </source>
</evidence>
<name>A0A4R8SI35_9MYCO</name>